<evidence type="ECO:0000256" key="1">
    <source>
        <dbReference type="SAM" id="MobiDB-lite"/>
    </source>
</evidence>
<feature type="domain" description="Gfd2/YDR514C-like C-terminal" evidence="2">
    <location>
        <begin position="385"/>
        <end position="606"/>
    </location>
</feature>
<dbReference type="InterPro" id="IPR048519">
    <property type="entry name" value="Gfd2/YDR514C-like_C"/>
</dbReference>
<feature type="compositionally biased region" description="Acidic residues" evidence="1">
    <location>
        <begin position="738"/>
        <end position="750"/>
    </location>
</feature>
<sequence>MAIPDAEGVTPLVQRDKDGFKLVEDAYFRYSDVMYAWTKYLKPNHANAVKPLIYARALTTPEHPLWDAEEGGLKLYIGYDSMGAPRLLFHLKQLEYLQYYIHELHLTSPTWVEYYNRRGELMEEGKEKEALELKPPAVHYEGGDDCVPLPNSVYQGDSFKTIEPIVCHSSFFLVKISKEIQKEGRKAESNKRLGYPPPTFSSNRFDAIRDNMTPGPGLRKGPEKQGRPVKVQNQDDGDEVKGWGGFPLATSRSTGTEEKEATATSGSAGELTGTEGVFGVLSLADTFCHTGVDTATENEKPSERIPTEKLSYPSPLQPPMPLPSELNEDYGMRYHFHCQQAFLLAVSGGLAETFPILTKPPSGDQGTEKAEEDDNTLPEVGRSLFISLCVTRWEKDPKVILEVGWSTIWWQKKVDEEIEEGEPIFEEMRDFGHLIISDHLLSKRNGESRPDYRDDYLFGDSLPLEQDKLRAGIQRKLKDLTKKSGSGPIYIVTHTPAGQEIELKDIGLDVSSWHVDLQPDGWDVPPYMSVAGCGSVFVINTASLFGSIEQAPADTGTTGMIQAVGRTKKSLQHTALLLFGKDSARKPQKCGNAGNDAYYTLEIFLASPPLPELRAEYQHSQLSQSRPANQQPPSEPVVAESGAVDTSLNVEDKALESLALPDSIPNGLQTQNGTADTSVEGQIGQEQDQEFPSHDAMREDLLFDGATAADQDVKESHDNESESDDDDPMNNDIQGVFYEDEEGNLVELSD</sequence>
<reference evidence="4" key="2">
    <citation type="submission" date="2013-12" db="EMBL/GenBank/DDBJ databases">
        <title>Evolution of pathogenesis and genome organization in the Tremellales.</title>
        <authorList>
            <person name="Cuomo C."/>
            <person name="Litvintseva A."/>
            <person name="Heitman J."/>
            <person name="Chen Y."/>
            <person name="Sun S."/>
            <person name="Springer D."/>
            <person name="Dromer F."/>
            <person name="Young S."/>
            <person name="Zeng Q."/>
            <person name="Chapman S."/>
            <person name="Gujja S."/>
            <person name="Saif S."/>
            <person name="Birren B."/>
        </authorList>
    </citation>
    <scope>NUCLEOTIDE SEQUENCE [LARGE SCALE GENOMIC DNA]</scope>
    <source>
        <strain evidence="4">BCC8398</strain>
    </source>
</reference>
<evidence type="ECO:0000313" key="4">
    <source>
        <dbReference type="Proteomes" id="UP000092666"/>
    </source>
</evidence>
<dbReference type="STRING" id="1296120.A0A1B9GHQ6"/>
<proteinExistence type="predicted"/>
<dbReference type="PANTHER" id="PTHR28083">
    <property type="entry name" value="GOOD FOR FULL DBP5 ACTIVITY PROTEIN 2"/>
    <property type="match status" value="1"/>
</dbReference>
<evidence type="ECO:0000313" key="3">
    <source>
        <dbReference type="EMBL" id="OCF30461.1"/>
    </source>
</evidence>
<evidence type="ECO:0000259" key="2">
    <source>
        <dbReference type="Pfam" id="PF21762"/>
    </source>
</evidence>
<dbReference type="EMBL" id="KI669516">
    <property type="protein sequence ID" value="OCF30461.1"/>
    <property type="molecule type" value="Genomic_DNA"/>
</dbReference>
<keyword evidence="4" id="KW-1185">Reference proteome</keyword>
<dbReference type="GO" id="GO:0005634">
    <property type="term" value="C:nucleus"/>
    <property type="evidence" value="ECO:0007669"/>
    <property type="project" value="TreeGrafter"/>
</dbReference>
<name>A0A1B9GHQ6_9TREE</name>
<feature type="compositionally biased region" description="Basic and acidic residues" evidence="1">
    <location>
        <begin position="711"/>
        <end position="720"/>
    </location>
</feature>
<feature type="compositionally biased region" description="Basic and acidic residues" evidence="1">
    <location>
        <begin position="691"/>
        <end position="701"/>
    </location>
</feature>
<protein>
    <recommendedName>
        <fullName evidence="2">Gfd2/YDR514C-like C-terminal domain-containing protein</fullName>
    </recommendedName>
</protein>
<dbReference type="Proteomes" id="UP000092666">
    <property type="component" value="Unassembled WGS sequence"/>
</dbReference>
<dbReference type="PANTHER" id="PTHR28083:SF1">
    <property type="entry name" value="GOOD FOR FULL DBP5 ACTIVITY PROTEIN 2"/>
    <property type="match status" value="1"/>
</dbReference>
<feature type="region of interest" description="Disordered" evidence="1">
    <location>
        <begin position="617"/>
        <end position="642"/>
    </location>
</feature>
<reference evidence="3 4" key="1">
    <citation type="submission" date="2013-07" db="EMBL/GenBank/DDBJ databases">
        <title>The Genome Sequence of Cryptococcus heveanensis BCC8398.</title>
        <authorList>
            <consortium name="The Broad Institute Genome Sequencing Platform"/>
            <person name="Cuomo C."/>
            <person name="Litvintseva A."/>
            <person name="Chen Y."/>
            <person name="Heitman J."/>
            <person name="Sun S."/>
            <person name="Springer D."/>
            <person name="Dromer F."/>
            <person name="Young S.K."/>
            <person name="Zeng Q."/>
            <person name="Gargeya S."/>
            <person name="Fitzgerald M."/>
            <person name="Abouelleil A."/>
            <person name="Alvarado L."/>
            <person name="Berlin A.M."/>
            <person name="Chapman S.B."/>
            <person name="Dewar J."/>
            <person name="Goldberg J."/>
            <person name="Griggs A."/>
            <person name="Gujja S."/>
            <person name="Hansen M."/>
            <person name="Howarth C."/>
            <person name="Imamovic A."/>
            <person name="Larimer J."/>
            <person name="McCowan C."/>
            <person name="Murphy C."/>
            <person name="Pearson M."/>
            <person name="Priest M."/>
            <person name="Roberts A."/>
            <person name="Saif S."/>
            <person name="Shea T."/>
            <person name="Sykes S."/>
            <person name="Wortman J."/>
            <person name="Nusbaum C."/>
            <person name="Birren B."/>
        </authorList>
    </citation>
    <scope>NUCLEOTIDE SEQUENCE [LARGE SCALE GENOMIC DNA]</scope>
    <source>
        <strain evidence="3 4">BCC8398</strain>
    </source>
</reference>
<dbReference type="Pfam" id="PF21762">
    <property type="entry name" value="DEDDh_C"/>
    <property type="match status" value="1"/>
</dbReference>
<dbReference type="OrthoDB" id="5953249at2759"/>
<feature type="region of interest" description="Disordered" evidence="1">
    <location>
        <begin position="185"/>
        <end position="272"/>
    </location>
</feature>
<feature type="compositionally biased region" description="Basic and acidic residues" evidence="1">
    <location>
        <begin position="297"/>
        <end position="307"/>
    </location>
</feature>
<feature type="region of interest" description="Disordered" evidence="1">
    <location>
        <begin position="683"/>
        <end position="750"/>
    </location>
</feature>
<feature type="region of interest" description="Disordered" evidence="1">
    <location>
        <begin position="294"/>
        <end position="319"/>
    </location>
</feature>
<dbReference type="AlphaFoldDB" id="A0A1B9GHQ6"/>
<organism evidence="3 4">
    <name type="scientific">Kwoniella heveanensis BCC8398</name>
    <dbReference type="NCBI Taxonomy" id="1296120"/>
    <lineage>
        <taxon>Eukaryota</taxon>
        <taxon>Fungi</taxon>
        <taxon>Dikarya</taxon>
        <taxon>Basidiomycota</taxon>
        <taxon>Agaricomycotina</taxon>
        <taxon>Tremellomycetes</taxon>
        <taxon>Tremellales</taxon>
        <taxon>Cryptococcaceae</taxon>
        <taxon>Kwoniella</taxon>
    </lineage>
</organism>
<dbReference type="InterPro" id="IPR040151">
    <property type="entry name" value="Gfd2/YDR514C-like"/>
</dbReference>
<feature type="compositionally biased region" description="Polar residues" evidence="1">
    <location>
        <begin position="618"/>
        <end position="632"/>
    </location>
</feature>
<gene>
    <name evidence="3" type="ORF">I316_07897</name>
</gene>
<accession>A0A1B9GHQ6</accession>